<feature type="non-terminal residue" evidence="1">
    <location>
        <position position="96"/>
    </location>
</feature>
<protein>
    <submittedName>
        <fullName evidence="1">Uncharacterized protein</fullName>
    </submittedName>
</protein>
<organism evidence="1">
    <name type="scientific">marine metagenome</name>
    <dbReference type="NCBI Taxonomy" id="408172"/>
    <lineage>
        <taxon>unclassified sequences</taxon>
        <taxon>metagenomes</taxon>
        <taxon>ecological metagenomes</taxon>
    </lineage>
</organism>
<reference evidence="1" key="1">
    <citation type="submission" date="2018-05" db="EMBL/GenBank/DDBJ databases">
        <authorList>
            <person name="Lanie J.A."/>
            <person name="Ng W.-L."/>
            <person name="Kazmierczak K.M."/>
            <person name="Andrzejewski T.M."/>
            <person name="Davidsen T.M."/>
            <person name="Wayne K.J."/>
            <person name="Tettelin H."/>
            <person name="Glass J.I."/>
            <person name="Rusch D."/>
            <person name="Podicherti R."/>
            <person name="Tsui H.-C.T."/>
            <person name="Winkler M.E."/>
        </authorList>
    </citation>
    <scope>NUCLEOTIDE SEQUENCE</scope>
</reference>
<name>A0A382K1U0_9ZZZZ</name>
<gene>
    <name evidence="1" type="ORF">METZ01_LOCUS271274</name>
</gene>
<dbReference type="EMBL" id="UINC01077877">
    <property type="protein sequence ID" value="SVC18420.1"/>
    <property type="molecule type" value="Genomic_DNA"/>
</dbReference>
<accession>A0A382K1U0</accession>
<dbReference type="AlphaFoldDB" id="A0A382K1U0"/>
<proteinExistence type="predicted"/>
<sequence>MKRMLLLALGILTISPSAYAQSDSELIEQSLAAAPRRARDDASVVKWSADHTYTTIKEGTNAVVCYSRADERDRPPFAVQCTVKANLDRVAQNRKF</sequence>
<evidence type="ECO:0000313" key="1">
    <source>
        <dbReference type="EMBL" id="SVC18420.1"/>
    </source>
</evidence>